<dbReference type="PROSITE" id="PS50113">
    <property type="entry name" value="PAC"/>
    <property type="match status" value="1"/>
</dbReference>
<dbReference type="InterPro" id="IPR003594">
    <property type="entry name" value="HATPase_dom"/>
</dbReference>
<dbReference type="STRING" id="1385369.N825_00030"/>
<dbReference type="Pfam" id="PF13426">
    <property type="entry name" value="PAS_9"/>
    <property type="match status" value="1"/>
</dbReference>
<dbReference type="InterPro" id="IPR000700">
    <property type="entry name" value="PAS-assoc_C"/>
</dbReference>
<proteinExistence type="predicted"/>
<dbReference type="Gene3D" id="3.30.565.10">
    <property type="entry name" value="Histidine kinase-like ATPase, C-terminal domain"/>
    <property type="match status" value="1"/>
</dbReference>
<dbReference type="SUPFAM" id="SSF55874">
    <property type="entry name" value="ATPase domain of HSP90 chaperone/DNA topoisomerase II/histidine kinase"/>
    <property type="match status" value="1"/>
</dbReference>
<comment type="caution">
    <text evidence="7">The sequence shown here is derived from an EMBL/GenBank/DDBJ whole genome shotgun (WGS) entry which is preliminary data.</text>
</comment>
<keyword evidence="1" id="KW-0285">Flavoprotein</keyword>
<evidence type="ECO:0000256" key="3">
    <source>
        <dbReference type="ARBA" id="ARBA00022991"/>
    </source>
</evidence>
<dbReference type="InterPro" id="IPR000014">
    <property type="entry name" value="PAS"/>
</dbReference>
<sequence>MDNIAVFNHPSRENPFRSVVEGSRMPIVVTDPNLDDNPIVFANQAFVDMTGYDLAEILGNNCRFLQGPESDPSARRLIVEAIAQRRDVKVEILNYRKNGTPFWNELYISPIHDDDGNLLYFFGSQLDCTLRRQAESRIRDAHAQLERRVEERTRDLEQALRHREVLLHELQHRVKNNLQVMASLIRLQASRSADPVQRAGFDNLLHRIGALELIYRKLYTGEAGPTLELGGYLSEICDTLAAFHGPDRGIVVEARTEPCHVPLDTALPVGLILNELVTNSFRHAFADREAGTIQLDLRPLERERWELRIADDGVGAQGGMDWETNNNLGLSLVRSLANQIQATVEVDGDTGTLFTLTFAATADGASSSGAVAV</sequence>
<dbReference type="Gene3D" id="3.30.450.20">
    <property type="entry name" value="PAS domain"/>
    <property type="match status" value="1"/>
</dbReference>
<dbReference type="InterPro" id="IPR001610">
    <property type="entry name" value="PAC"/>
</dbReference>
<keyword evidence="4" id="KW-0175">Coiled coil</keyword>
<keyword evidence="8" id="KW-1185">Reference proteome</keyword>
<evidence type="ECO:0000259" key="6">
    <source>
        <dbReference type="PROSITE" id="PS50113"/>
    </source>
</evidence>
<evidence type="ECO:0000313" key="8">
    <source>
        <dbReference type="Proteomes" id="UP000019486"/>
    </source>
</evidence>
<dbReference type="PANTHER" id="PTHR47429:SF2">
    <property type="entry name" value="PROTEIN TWIN LOV 1"/>
    <property type="match status" value="1"/>
</dbReference>
<dbReference type="SUPFAM" id="SSF55785">
    <property type="entry name" value="PYP-like sensor domain (PAS domain)"/>
    <property type="match status" value="1"/>
</dbReference>
<dbReference type="SMART" id="SM00091">
    <property type="entry name" value="PAS"/>
    <property type="match status" value="1"/>
</dbReference>
<reference evidence="7 8" key="1">
    <citation type="submission" date="2013-08" db="EMBL/GenBank/DDBJ databases">
        <title>The genome sequence of Skermanella stibiiresistens.</title>
        <authorList>
            <person name="Zhu W."/>
            <person name="Wang G."/>
        </authorList>
    </citation>
    <scope>NUCLEOTIDE SEQUENCE [LARGE SCALE GENOMIC DNA]</scope>
    <source>
        <strain evidence="7 8">SB22</strain>
    </source>
</reference>
<organism evidence="7 8">
    <name type="scientific">Skermanella stibiiresistens SB22</name>
    <dbReference type="NCBI Taxonomy" id="1385369"/>
    <lineage>
        <taxon>Bacteria</taxon>
        <taxon>Pseudomonadati</taxon>
        <taxon>Pseudomonadota</taxon>
        <taxon>Alphaproteobacteria</taxon>
        <taxon>Rhodospirillales</taxon>
        <taxon>Azospirillaceae</taxon>
        <taxon>Skermanella</taxon>
    </lineage>
</organism>
<keyword evidence="2" id="KW-0288">FMN</keyword>
<keyword evidence="3" id="KW-0157">Chromophore</keyword>
<dbReference type="InterPro" id="IPR011495">
    <property type="entry name" value="Sig_transdc_His_kin_sub2_dim/P"/>
</dbReference>
<dbReference type="AlphaFoldDB" id="W9HEN7"/>
<dbReference type="NCBIfam" id="TIGR00229">
    <property type="entry name" value="sensory_box"/>
    <property type="match status" value="1"/>
</dbReference>
<dbReference type="InterPro" id="IPR036890">
    <property type="entry name" value="HATPase_C_sf"/>
</dbReference>
<dbReference type="InterPro" id="IPR035965">
    <property type="entry name" value="PAS-like_dom_sf"/>
</dbReference>
<feature type="coiled-coil region" evidence="4">
    <location>
        <begin position="131"/>
        <end position="162"/>
    </location>
</feature>
<protein>
    <submittedName>
        <fullName evidence="7">PAS sensor protein</fullName>
    </submittedName>
</protein>
<dbReference type="SMART" id="SM00086">
    <property type="entry name" value="PAC"/>
    <property type="match status" value="1"/>
</dbReference>
<accession>W9HEN7</accession>
<dbReference type="Proteomes" id="UP000019486">
    <property type="component" value="Unassembled WGS sequence"/>
</dbReference>
<dbReference type="PATRIC" id="fig|1385369.3.peg.5"/>
<gene>
    <name evidence="7" type="ORF">N825_00030</name>
</gene>
<dbReference type="SMART" id="SM00387">
    <property type="entry name" value="HATPase_c"/>
    <property type="match status" value="1"/>
</dbReference>
<dbReference type="Pfam" id="PF02518">
    <property type="entry name" value="HATPase_c"/>
    <property type="match status" value="1"/>
</dbReference>
<feature type="domain" description="PAS" evidence="5">
    <location>
        <begin position="12"/>
        <end position="85"/>
    </location>
</feature>
<evidence type="ECO:0000313" key="7">
    <source>
        <dbReference type="EMBL" id="EWY42373.1"/>
    </source>
</evidence>
<dbReference type="EMBL" id="AVFL01000001">
    <property type="protein sequence ID" value="EWY42373.1"/>
    <property type="molecule type" value="Genomic_DNA"/>
</dbReference>
<evidence type="ECO:0000256" key="2">
    <source>
        <dbReference type="ARBA" id="ARBA00022643"/>
    </source>
</evidence>
<evidence type="ECO:0000256" key="1">
    <source>
        <dbReference type="ARBA" id="ARBA00022630"/>
    </source>
</evidence>
<dbReference type="CDD" id="cd00130">
    <property type="entry name" value="PAS"/>
    <property type="match status" value="1"/>
</dbReference>
<dbReference type="PANTHER" id="PTHR47429">
    <property type="entry name" value="PROTEIN TWIN LOV 1"/>
    <property type="match status" value="1"/>
</dbReference>
<name>W9HEN7_9PROT</name>
<dbReference type="Pfam" id="PF07568">
    <property type="entry name" value="HisKA_2"/>
    <property type="match status" value="1"/>
</dbReference>
<feature type="domain" description="PAC" evidence="6">
    <location>
        <begin position="86"/>
        <end position="140"/>
    </location>
</feature>
<evidence type="ECO:0000259" key="5">
    <source>
        <dbReference type="PROSITE" id="PS50112"/>
    </source>
</evidence>
<dbReference type="PROSITE" id="PS50112">
    <property type="entry name" value="PAS"/>
    <property type="match status" value="1"/>
</dbReference>
<evidence type="ECO:0000256" key="4">
    <source>
        <dbReference type="SAM" id="Coils"/>
    </source>
</evidence>